<dbReference type="Gene3D" id="3.30.160.60">
    <property type="entry name" value="Classic Zinc Finger"/>
    <property type="match status" value="1"/>
</dbReference>
<evidence type="ECO:0000256" key="5">
    <source>
        <dbReference type="ARBA" id="ARBA00023239"/>
    </source>
</evidence>
<accession>A0ABS4KLV9</accession>
<feature type="site" description="Important for catalytic activity" evidence="7">
    <location>
        <position position="225"/>
    </location>
</feature>
<keyword evidence="6 7" id="KW-0961">Cell wall biogenesis/degradation</keyword>
<dbReference type="InterPro" id="IPR003770">
    <property type="entry name" value="MLTG-like"/>
</dbReference>
<evidence type="ECO:0000313" key="9">
    <source>
        <dbReference type="Proteomes" id="UP001314903"/>
    </source>
</evidence>
<comment type="similarity">
    <text evidence="7">Belongs to the transglycosylase MltG family.</text>
</comment>
<evidence type="ECO:0000256" key="3">
    <source>
        <dbReference type="ARBA" id="ARBA00022989"/>
    </source>
</evidence>
<evidence type="ECO:0000256" key="2">
    <source>
        <dbReference type="ARBA" id="ARBA00022692"/>
    </source>
</evidence>
<evidence type="ECO:0000256" key="7">
    <source>
        <dbReference type="HAMAP-Rule" id="MF_02065"/>
    </source>
</evidence>
<dbReference type="RefSeq" id="WP_209660667.1">
    <property type="nucleotide sequence ID" value="NZ_JAGGLI010000013.1"/>
</dbReference>
<dbReference type="Proteomes" id="UP001314903">
    <property type="component" value="Unassembled WGS sequence"/>
</dbReference>
<keyword evidence="1 7" id="KW-1003">Cell membrane</keyword>
<dbReference type="NCBIfam" id="TIGR00247">
    <property type="entry name" value="endolytic transglycosylase MltG"/>
    <property type="match status" value="1"/>
</dbReference>
<evidence type="ECO:0000256" key="6">
    <source>
        <dbReference type="ARBA" id="ARBA00023316"/>
    </source>
</evidence>
<comment type="caution">
    <text evidence="8">The sequence shown here is derived from an EMBL/GenBank/DDBJ whole genome shotgun (WGS) entry which is preliminary data.</text>
</comment>
<keyword evidence="5 7" id="KW-0456">Lyase</keyword>
<organism evidence="8 9">
    <name type="scientific">Acetoanaerobium pronyense</name>
    <dbReference type="NCBI Taxonomy" id="1482736"/>
    <lineage>
        <taxon>Bacteria</taxon>
        <taxon>Bacillati</taxon>
        <taxon>Bacillota</taxon>
        <taxon>Clostridia</taxon>
        <taxon>Peptostreptococcales</taxon>
        <taxon>Filifactoraceae</taxon>
        <taxon>Acetoanaerobium</taxon>
    </lineage>
</organism>
<comment type="subcellular location">
    <subcellularLocation>
        <location evidence="7">Cell membrane</location>
        <topology evidence="7">Single-pass membrane protein</topology>
    </subcellularLocation>
</comment>
<dbReference type="PANTHER" id="PTHR30518">
    <property type="entry name" value="ENDOLYTIC MUREIN TRANSGLYCOSYLASE"/>
    <property type="match status" value="1"/>
</dbReference>
<dbReference type="Pfam" id="PF02618">
    <property type="entry name" value="YceG"/>
    <property type="match status" value="1"/>
</dbReference>
<protein>
    <recommendedName>
        <fullName evidence="7">Endolytic murein transglycosylase</fullName>
        <ecNumber evidence="7">4.2.2.29</ecNumber>
    </recommendedName>
    <alternativeName>
        <fullName evidence="7">Peptidoglycan lytic transglycosylase</fullName>
    </alternativeName>
    <alternativeName>
        <fullName evidence="7">Peptidoglycan polymerization terminase</fullName>
    </alternativeName>
</protein>
<keyword evidence="9" id="KW-1185">Reference proteome</keyword>
<proteinExistence type="inferred from homology"/>
<name>A0ABS4KLV9_9FIRM</name>
<keyword evidence="3 7" id="KW-1133">Transmembrane helix</keyword>
<dbReference type="CDD" id="cd08010">
    <property type="entry name" value="MltG_like"/>
    <property type="match status" value="1"/>
</dbReference>
<comment type="function">
    <text evidence="7">Functions as a peptidoglycan terminase that cleaves nascent peptidoglycan strands endolytically to terminate their elongation.</text>
</comment>
<dbReference type="HAMAP" id="MF_02065">
    <property type="entry name" value="MltG"/>
    <property type="match status" value="1"/>
</dbReference>
<keyword evidence="2 7" id="KW-0812">Transmembrane</keyword>
<evidence type="ECO:0000256" key="1">
    <source>
        <dbReference type="ARBA" id="ARBA00022475"/>
    </source>
</evidence>
<evidence type="ECO:0000256" key="4">
    <source>
        <dbReference type="ARBA" id="ARBA00023136"/>
    </source>
</evidence>
<evidence type="ECO:0000313" key="8">
    <source>
        <dbReference type="EMBL" id="MBP2027604.1"/>
    </source>
</evidence>
<dbReference type="PANTHER" id="PTHR30518:SF2">
    <property type="entry name" value="ENDOLYTIC MUREIN TRANSGLYCOSYLASE"/>
    <property type="match status" value="1"/>
</dbReference>
<dbReference type="EC" id="4.2.2.29" evidence="7"/>
<feature type="transmembrane region" description="Helical" evidence="7">
    <location>
        <begin position="7"/>
        <end position="26"/>
    </location>
</feature>
<gene>
    <name evidence="7" type="primary">mltG</name>
    <name evidence="8" type="ORF">J2Z35_001401</name>
</gene>
<dbReference type="Gene3D" id="3.30.1490.480">
    <property type="entry name" value="Endolytic murein transglycosylase"/>
    <property type="match status" value="2"/>
</dbReference>
<sequence length="339" mass="38127">MKTLLKAIVVVILLIGIAIVGTLFYYNSMISPVDETSTEGLIVEIPQGSSLRKASSILHSNNLIKNERVFLLYAKLNEKESIKAGRYSISKSNSTHEILDILNKGAIAIDNKITIPEGYEVRNIAQTLEAAGILSADEFIETANNVELFKKDYNFLSSESILSLEGYLFPDTYYINNDMDSEDIIRLMLNRFENIYKSNQVEDRLLEKNITLNEFITMASIVEREAVLQEERPVIAGVFYKRLSINMPLQSCATVQYIIKERKPILSIADTKIESPYNTYINSGLPPAPIASPGLNSMLATLEPEETDFIFFVARGDGGHEFSKTYDEHLKAKKKYLGE</sequence>
<reference evidence="8 9" key="1">
    <citation type="submission" date="2021-03" db="EMBL/GenBank/DDBJ databases">
        <title>Genomic Encyclopedia of Type Strains, Phase IV (KMG-IV): sequencing the most valuable type-strain genomes for metagenomic binning, comparative biology and taxonomic classification.</title>
        <authorList>
            <person name="Goeker M."/>
        </authorList>
    </citation>
    <scope>NUCLEOTIDE SEQUENCE [LARGE SCALE GENOMIC DNA]</scope>
    <source>
        <strain evidence="8 9">DSM 27512</strain>
    </source>
</reference>
<dbReference type="EMBL" id="JAGGLI010000013">
    <property type="protein sequence ID" value="MBP2027604.1"/>
    <property type="molecule type" value="Genomic_DNA"/>
</dbReference>
<keyword evidence="4 7" id="KW-0472">Membrane</keyword>
<comment type="catalytic activity">
    <reaction evidence="7">
        <text>a peptidoglycan chain = a peptidoglycan chain with N-acetyl-1,6-anhydromuramyl-[peptide] at the reducing end + a peptidoglycan chain with N-acetylglucosamine at the non-reducing end.</text>
        <dbReference type="EC" id="4.2.2.29"/>
    </reaction>
</comment>